<dbReference type="Gene3D" id="1.10.150.240">
    <property type="entry name" value="Putative phosphatase, domain 2"/>
    <property type="match status" value="1"/>
</dbReference>
<organism evidence="1 2">
    <name type="scientific">Brytella acorum</name>
    <dbReference type="NCBI Taxonomy" id="2959299"/>
    <lineage>
        <taxon>Bacteria</taxon>
        <taxon>Pseudomonadati</taxon>
        <taxon>Pseudomonadota</taxon>
        <taxon>Alphaproteobacteria</taxon>
        <taxon>Acetobacterales</taxon>
        <taxon>Acetobacteraceae</taxon>
        <taxon>Brytella</taxon>
    </lineage>
</organism>
<dbReference type="InterPro" id="IPR036412">
    <property type="entry name" value="HAD-like_sf"/>
</dbReference>
<dbReference type="PROSITE" id="PS01228">
    <property type="entry name" value="COF_1"/>
    <property type="match status" value="1"/>
</dbReference>
<dbReference type="SFLD" id="SFLDS00003">
    <property type="entry name" value="Haloacid_Dehalogenase"/>
    <property type="match status" value="1"/>
</dbReference>
<dbReference type="CDD" id="cd07527">
    <property type="entry name" value="HAD_ScGPP-like"/>
    <property type="match status" value="1"/>
</dbReference>
<gene>
    <name evidence="1" type="ORF">LMG32879_003001</name>
</gene>
<dbReference type="InterPro" id="IPR051806">
    <property type="entry name" value="HAD-like_SPP"/>
</dbReference>
<dbReference type="InterPro" id="IPR006439">
    <property type="entry name" value="HAD-SF_hydro_IA"/>
</dbReference>
<keyword evidence="1" id="KW-0378">Hydrolase</keyword>
<dbReference type="PANTHER" id="PTHR43481:SF4">
    <property type="entry name" value="GLYCEROL-1-PHOSPHATE PHOSPHOHYDROLASE 1-RELATED"/>
    <property type="match status" value="1"/>
</dbReference>
<evidence type="ECO:0000313" key="2">
    <source>
        <dbReference type="Proteomes" id="UP001176960"/>
    </source>
</evidence>
<keyword evidence="2" id="KW-1185">Reference proteome</keyword>
<dbReference type="Proteomes" id="UP001176960">
    <property type="component" value="Unassembled WGS sequence"/>
</dbReference>
<reference evidence="1" key="1">
    <citation type="submission" date="2023-03" db="EMBL/GenBank/DDBJ databases">
        <authorList>
            <person name="Cleenwerck I."/>
        </authorList>
    </citation>
    <scope>NUCLEOTIDE SEQUENCE</scope>
    <source>
        <strain evidence="1">LMG 32879</strain>
    </source>
</reference>
<dbReference type="SUPFAM" id="SSF56784">
    <property type="entry name" value="HAD-like"/>
    <property type="match status" value="1"/>
</dbReference>
<comment type="caution">
    <text evidence="1">The sequence shown here is derived from an EMBL/GenBank/DDBJ whole genome shotgun (WGS) entry which is preliminary data.</text>
</comment>
<evidence type="ECO:0000313" key="1">
    <source>
        <dbReference type="EMBL" id="CAI9122144.1"/>
    </source>
</evidence>
<proteinExistence type="predicted"/>
<dbReference type="EMBL" id="CATKSH010000035">
    <property type="protein sequence ID" value="CAI9122144.1"/>
    <property type="molecule type" value="Genomic_DNA"/>
</dbReference>
<accession>A0AA35UYW1</accession>
<dbReference type="NCBIfam" id="TIGR01509">
    <property type="entry name" value="HAD-SF-IA-v3"/>
    <property type="match status" value="1"/>
</dbReference>
<dbReference type="Gene3D" id="3.40.50.1000">
    <property type="entry name" value="HAD superfamily/HAD-like"/>
    <property type="match status" value="1"/>
</dbReference>
<dbReference type="InterPro" id="IPR023214">
    <property type="entry name" value="HAD_sf"/>
</dbReference>
<dbReference type="InterPro" id="IPR023198">
    <property type="entry name" value="PGP-like_dom2"/>
</dbReference>
<name>A0AA35UYW1_9PROT</name>
<dbReference type="PANTHER" id="PTHR43481">
    <property type="entry name" value="FRUCTOSE-1-PHOSPHATE PHOSPHATASE"/>
    <property type="match status" value="1"/>
</dbReference>
<dbReference type="AlphaFoldDB" id="A0AA35UYW1"/>
<dbReference type="GO" id="GO:0050308">
    <property type="term" value="F:sugar-phosphatase activity"/>
    <property type="evidence" value="ECO:0007669"/>
    <property type="project" value="TreeGrafter"/>
</dbReference>
<sequence>MSSSSLFPGREFDAFLFDMDGTILTSVLAAERVWSRWAERHGLDPEPLLANLHGVRMVDTIARQNLPNVDIQAEARWITDRELEDIHGVVPVPGAEQFLASLPPDRWAIVTSAPHELALRRLSVTGLPMPRVLVTAESIKHGKPQPDCFLLGAEKLGFEARNCVVFEDAPAGIKAGEAASAAVVVITHTHSQPRELGHPAIADYTDVSARTTADGRLEIISVA</sequence>
<dbReference type="Pfam" id="PF00702">
    <property type="entry name" value="Hydrolase"/>
    <property type="match status" value="1"/>
</dbReference>
<dbReference type="SFLD" id="SFLDG01129">
    <property type="entry name" value="C1.5:_HAD__Beta-PGM__Phosphata"/>
    <property type="match status" value="1"/>
</dbReference>
<dbReference type="RefSeq" id="WP_289843136.1">
    <property type="nucleotide sequence ID" value="NZ_CATKSH010000035.1"/>
</dbReference>
<protein>
    <submittedName>
        <fullName evidence="1">HAD family hydrolase</fullName>
    </submittedName>
</protein>